<proteinExistence type="predicted"/>
<dbReference type="EMBL" id="AP026867">
    <property type="protein sequence ID" value="BDS10564.1"/>
    <property type="molecule type" value="Genomic_DNA"/>
</dbReference>
<protein>
    <submittedName>
        <fullName evidence="1">Uncharacterized protein</fullName>
    </submittedName>
</protein>
<keyword evidence="2" id="KW-1185">Reference proteome</keyword>
<organism evidence="1 2">
    <name type="scientific">Aureispira anguillae</name>
    <dbReference type="NCBI Taxonomy" id="2864201"/>
    <lineage>
        <taxon>Bacteria</taxon>
        <taxon>Pseudomonadati</taxon>
        <taxon>Bacteroidota</taxon>
        <taxon>Saprospiria</taxon>
        <taxon>Saprospirales</taxon>
        <taxon>Saprospiraceae</taxon>
        <taxon>Aureispira</taxon>
    </lineage>
</organism>
<dbReference type="Proteomes" id="UP001060919">
    <property type="component" value="Chromosome"/>
</dbReference>
<reference evidence="1" key="1">
    <citation type="submission" date="2022-09" db="EMBL/GenBank/DDBJ databases">
        <title>Aureispira anguillicida sp. nov., isolated from Leptocephalus of Japanese eel Anguilla japonica.</title>
        <authorList>
            <person name="Yuasa K."/>
            <person name="Mekata T."/>
            <person name="Ikunari K."/>
        </authorList>
    </citation>
    <scope>NUCLEOTIDE SEQUENCE</scope>
    <source>
        <strain evidence="1">EL160426</strain>
    </source>
</reference>
<gene>
    <name evidence="1" type="ORF">AsAng_0012720</name>
</gene>
<evidence type="ECO:0000313" key="2">
    <source>
        <dbReference type="Proteomes" id="UP001060919"/>
    </source>
</evidence>
<evidence type="ECO:0000313" key="1">
    <source>
        <dbReference type="EMBL" id="BDS10564.1"/>
    </source>
</evidence>
<accession>A0A915YCJ6</accession>
<sequence length="52" mass="5748">MSTNVDKNSAHNSMDALSTLVYTAKKLLKYQELFLVVVRGATIGFKVNVCDI</sequence>
<dbReference type="KEGG" id="aup:AsAng_0012720"/>
<name>A0A915YCJ6_9BACT</name>
<dbReference type="RefSeq" id="WP_264791856.1">
    <property type="nucleotide sequence ID" value="NZ_AP026867.1"/>
</dbReference>
<dbReference type="AlphaFoldDB" id="A0A915YCJ6"/>